<proteinExistence type="inferred from homology"/>
<dbReference type="GO" id="GO:0005524">
    <property type="term" value="F:ATP binding"/>
    <property type="evidence" value="ECO:0007669"/>
    <property type="project" value="TreeGrafter"/>
</dbReference>
<keyword evidence="3" id="KW-1185">Reference proteome</keyword>
<dbReference type="STRING" id="48256.CLHUN_05250"/>
<comment type="caution">
    <text evidence="2">The sequence shown here is derived from an EMBL/GenBank/DDBJ whole genome shotgun (WGS) entry which is preliminary data.</text>
</comment>
<accession>A0A1V4SQB8</accession>
<organism evidence="2 3">
    <name type="scientific">Ruminiclostridium hungatei</name>
    <name type="common">Clostridium hungatei</name>
    <dbReference type="NCBI Taxonomy" id="48256"/>
    <lineage>
        <taxon>Bacteria</taxon>
        <taxon>Bacillati</taxon>
        <taxon>Bacillota</taxon>
        <taxon>Clostridia</taxon>
        <taxon>Eubacteriales</taxon>
        <taxon>Oscillospiraceae</taxon>
        <taxon>Ruminiclostridium</taxon>
    </lineage>
</organism>
<dbReference type="SUPFAM" id="SSF54913">
    <property type="entry name" value="GlnB-like"/>
    <property type="match status" value="1"/>
</dbReference>
<dbReference type="AlphaFoldDB" id="A0A1V4SQB8"/>
<dbReference type="OrthoDB" id="9802729at2"/>
<evidence type="ECO:0000313" key="3">
    <source>
        <dbReference type="Proteomes" id="UP000191554"/>
    </source>
</evidence>
<dbReference type="Proteomes" id="UP000191554">
    <property type="component" value="Unassembled WGS sequence"/>
</dbReference>
<dbReference type="InterPro" id="IPR017918">
    <property type="entry name" value="N-reg_PII_CS"/>
</dbReference>
<dbReference type="Gene3D" id="3.30.70.120">
    <property type="match status" value="1"/>
</dbReference>
<dbReference type="InterPro" id="IPR011322">
    <property type="entry name" value="N-reg_PII-like_a/b"/>
</dbReference>
<evidence type="ECO:0000256" key="1">
    <source>
        <dbReference type="RuleBase" id="RU003936"/>
    </source>
</evidence>
<gene>
    <name evidence="2" type="primary">glnB_3</name>
    <name evidence="2" type="ORF">CLHUN_05250</name>
</gene>
<dbReference type="GO" id="GO:0005829">
    <property type="term" value="C:cytosol"/>
    <property type="evidence" value="ECO:0007669"/>
    <property type="project" value="TreeGrafter"/>
</dbReference>
<sequence length="113" mass="12492">MKMVIAIVRPEAVEDVKAALFEAQIHKMTVSHVKGCGQQMGYTESYRGNVNTVNLLTKVRFEIAVNDEFVKPTIDAVMKVARTGKIGDGKIFVQTVEECYRIRTGEEGTDAIG</sequence>
<name>A0A1V4SQB8_RUMHU</name>
<comment type="similarity">
    <text evidence="1">Belongs to the P(II) protein family.</text>
</comment>
<dbReference type="PANTHER" id="PTHR30115">
    <property type="entry name" value="NITROGEN REGULATORY PROTEIN P-II"/>
    <property type="match status" value="1"/>
</dbReference>
<dbReference type="Pfam" id="PF00543">
    <property type="entry name" value="P-II"/>
    <property type="match status" value="1"/>
</dbReference>
<dbReference type="PRINTS" id="PR00340">
    <property type="entry name" value="PIIGLNB"/>
</dbReference>
<dbReference type="PANTHER" id="PTHR30115:SF18">
    <property type="entry name" value="NITROGEN REGULATORY PROTEIN P-II"/>
    <property type="match status" value="1"/>
</dbReference>
<dbReference type="InterPro" id="IPR015867">
    <property type="entry name" value="N-reg_PII/ATP_PRibTrfase_C"/>
</dbReference>
<evidence type="ECO:0000313" key="2">
    <source>
        <dbReference type="EMBL" id="OPX46050.1"/>
    </source>
</evidence>
<dbReference type="PROSITE" id="PS51343">
    <property type="entry name" value="PII_GLNB_DOM"/>
    <property type="match status" value="1"/>
</dbReference>
<reference evidence="2 3" key="1">
    <citation type="submission" date="2017-03" db="EMBL/GenBank/DDBJ databases">
        <title>Genome sequence of Clostridium hungatei DSM 14427.</title>
        <authorList>
            <person name="Poehlein A."/>
            <person name="Daniel R."/>
        </authorList>
    </citation>
    <scope>NUCLEOTIDE SEQUENCE [LARGE SCALE GENOMIC DNA]</scope>
    <source>
        <strain evidence="2 3">DSM 14427</strain>
    </source>
</reference>
<dbReference type="PROSITE" id="PS00638">
    <property type="entry name" value="PII_GLNB_CTER"/>
    <property type="match status" value="1"/>
</dbReference>
<dbReference type="InterPro" id="IPR002187">
    <property type="entry name" value="N-reg_PII"/>
</dbReference>
<dbReference type="EMBL" id="MZGX01000002">
    <property type="protein sequence ID" value="OPX46050.1"/>
    <property type="molecule type" value="Genomic_DNA"/>
</dbReference>
<dbReference type="RefSeq" id="WP_080062987.1">
    <property type="nucleotide sequence ID" value="NZ_MZGX01000002.1"/>
</dbReference>
<dbReference type="SMART" id="SM00938">
    <property type="entry name" value="P-II"/>
    <property type="match status" value="1"/>
</dbReference>
<dbReference type="GO" id="GO:0030234">
    <property type="term" value="F:enzyme regulator activity"/>
    <property type="evidence" value="ECO:0007669"/>
    <property type="project" value="InterPro"/>
</dbReference>
<dbReference type="GO" id="GO:0006808">
    <property type="term" value="P:regulation of nitrogen utilization"/>
    <property type="evidence" value="ECO:0007669"/>
    <property type="project" value="InterPro"/>
</dbReference>
<protein>
    <submittedName>
        <fullName evidence="2">Nitrogen regulatory protein P-II</fullName>
    </submittedName>
</protein>